<name>A0ABV0K974_9CYAN</name>
<dbReference type="RefSeq" id="WP_190704737.1">
    <property type="nucleotide sequence ID" value="NZ_JAMPKX010000011.1"/>
</dbReference>
<keyword evidence="2" id="KW-1185">Reference proteome</keyword>
<evidence type="ECO:0000313" key="2">
    <source>
        <dbReference type="Proteomes" id="UP001482513"/>
    </source>
</evidence>
<dbReference type="Proteomes" id="UP001482513">
    <property type="component" value="Unassembled WGS sequence"/>
</dbReference>
<accession>A0ABV0K974</accession>
<evidence type="ECO:0000313" key="1">
    <source>
        <dbReference type="EMBL" id="MEP0949272.1"/>
    </source>
</evidence>
<sequence length="158" mass="17805">MNAAEQASSIEFASKIAAVVGLFKTEFPDLRADLKPWANDPDTRDLVDPDSIDVGFHFPGVSRLFQCRSLLVQIRLHSDFEDDGNQNLLPQEKCRVIGLDLAGFDHRGKRWSLSTIDNWAFSGEVTPDPTCRERLRRCCRQVFALFNASPTTSEPDCF</sequence>
<protein>
    <submittedName>
        <fullName evidence="1">Uncharacterized protein</fullName>
    </submittedName>
</protein>
<organism evidence="1 2">
    <name type="scientific">Leptolyngbya subtilissima DQ-A4</name>
    <dbReference type="NCBI Taxonomy" id="2933933"/>
    <lineage>
        <taxon>Bacteria</taxon>
        <taxon>Bacillati</taxon>
        <taxon>Cyanobacteriota</taxon>
        <taxon>Cyanophyceae</taxon>
        <taxon>Leptolyngbyales</taxon>
        <taxon>Leptolyngbyaceae</taxon>
        <taxon>Leptolyngbya group</taxon>
        <taxon>Leptolyngbya</taxon>
    </lineage>
</organism>
<reference evidence="1 2" key="1">
    <citation type="submission" date="2022-04" db="EMBL/GenBank/DDBJ databases">
        <title>Positive selection, recombination, and allopatry shape intraspecific diversity of widespread and dominant cyanobacteria.</title>
        <authorList>
            <person name="Wei J."/>
            <person name="Shu W."/>
            <person name="Hu C."/>
        </authorList>
    </citation>
    <scope>NUCLEOTIDE SEQUENCE [LARGE SCALE GENOMIC DNA]</scope>
    <source>
        <strain evidence="1 2">DQ-A4</strain>
    </source>
</reference>
<gene>
    <name evidence="1" type="ORF">NC992_20500</name>
</gene>
<proteinExistence type="predicted"/>
<comment type="caution">
    <text evidence="1">The sequence shown here is derived from an EMBL/GenBank/DDBJ whole genome shotgun (WGS) entry which is preliminary data.</text>
</comment>
<dbReference type="EMBL" id="JAMPKX010000011">
    <property type="protein sequence ID" value="MEP0949272.1"/>
    <property type="molecule type" value="Genomic_DNA"/>
</dbReference>